<protein>
    <submittedName>
        <fullName evidence="1">Uncharacterized protein</fullName>
    </submittedName>
</protein>
<evidence type="ECO:0000313" key="1">
    <source>
        <dbReference type="EMBL" id="MCC8402017.1"/>
    </source>
</evidence>
<keyword evidence="2" id="KW-1185">Reference proteome</keyword>
<reference evidence="1 2" key="1">
    <citation type="submission" date="2021-11" db="EMBL/GenBank/DDBJ databases">
        <authorList>
            <person name="Oh E.-T."/>
            <person name="Kim S.-B."/>
        </authorList>
    </citation>
    <scope>NUCLEOTIDE SEQUENCE [LARGE SCALE GENOMIC DNA]</scope>
    <source>
        <strain evidence="1 2">MMS20-SJTN17</strain>
    </source>
</reference>
<dbReference type="Proteomes" id="UP001430614">
    <property type="component" value="Unassembled WGS sequence"/>
</dbReference>
<sequence>MANDDAPLLTVSVYDGDFFGDLTTLAQICVLEGSIAPYSGALFSPLEESLRLLEMCAAERDTPRPRGDCFTVFIGRKGSSKSEVKPLVRLDVYAHNGLAVASVVSRKPRWDTERVSYAPDDDAVAIVCKILRANLSGAR</sequence>
<evidence type="ECO:0000313" key="2">
    <source>
        <dbReference type="Proteomes" id="UP001430614"/>
    </source>
</evidence>
<dbReference type="EMBL" id="JAJITC010000004">
    <property type="protein sequence ID" value="MCC8402017.1"/>
    <property type="molecule type" value="Genomic_DNA"/>
</dbReference>
<comment type="caution">
    <text evidence="1">The sequence shown here is derived from an EMBL/GenBank/DDBJ whole genome shotgun (WGS) entry which is preliminary data.</text>
</comment>
<dbReference type="RefSeq" id="WP_230560893.1">
    <property type="nucleotide sequence ID" value="NZ_JAJITC010000004.1"/>
</dbReference>
<accession>A0ABS8KBI3</accession>
<proteinExistence type="predicted"/>
<gene>
    <name evidence="1" type="ORF">LJ655_08940</name>
</gene>
<organism evidence="1 2">
    <name type="scientific">Paraburkholderia translucens</name>
    <dbReference type="NCBI Taxonomy" id="2886945"/>
    <lineage>
        <taxon>Bacteria</taxon>
        <taxon>Pseudomonadati</taxon>
        <taxon>Pseudomonadota</taxon>
        <taxon>Betaproteobacteria</taxon>
        <taxon>Burkholderiales</taxon>
        <taxon>Burkholderiaceae</taxon>
        <taxon>Paraburkholderia</taxon>
    </lineage>
</organism>
<name>A0ABS8KBI3_9BURK</name>